<dbReference type="Pfam" id="PF00005">
    <property type="entry name" value="ABC_tran"/>
    <property type="match status" value="1"/>
</dbReference>
<evidence type="ECO:0000259" key="6">
    <source>
        <dbReference type="PROSITE" id="PS50893"/>
    </source>
</evidence>
<dbReference type="InterPro" id="IPR015853">
    <property type="entry name" value="ABC_transpr_FbpC"/>
</dbReference>
<dbReference type="InterPro" id="IPR017871">
    <property type="entry name" value="ABC_transporter-like_CS"/>
</dbReference>
<dbReference type="InterPro" id="IPR008995">
    <property type="entry name" value="Mo/tungstate-bd_C_term_dom"/>
</dbReference>
<evidence type="ECO:0000256" key="1">
    <source>
        <dbReference type="ARBA" id="ARBA00022448"/>
    </source>
</evidence>
<dbReference type="InterPro" id="IPR003593">
    <property type="entry name" value="AAA+_ATPase"/>
</dbReference>
<dbReference type="PROSITE" id="PS50893">
    <property type="entry name" value="ABC_TRANSPORTER_2"/>
    <property type="match status" value="1"/>
</dbReference>
<dbReference type="Proteomes" id="UP001596258">
    <property type="component" value="Unassembled WGS sequence"/>
</dbReference>
<organism evidence="7 8">
    <name type="scientific">Levilactobacillus angrenensis</name>
    <dbReference type="NCBI Taxonomy" id="2486020"/>
    <lineage>
        <taxon>Bacteria</taxon>
        <taxon>Bacillati</taxon>
        <taxon>Bacillota</taxon>
        <taxon>Bacilli</taxon>
        <taxon>Lactobacillales</taxon>
        <taxon>Lactobacillaceae</taxon>
        <taxon>Levilactobacillus</taxon>
    </lineage>
</organism>
<proteinExistence type="predicted"/>
<dbReference type="InterPro" id="IPR047641">
    <property type="entry name" value="ABC_transpr_MalK/UgpC-like"/>
</dbReference>
<dbReference type="PANTHER" id="PTHR43875">
    <property type="entry name" value="MALTODEXTRIN IMPORT ATP-BINDING PROTEIN MSMX"/>
    <property type="match status" value="1"/>
</dbReference>
<dbReference type="SUPFAM" id="SSF52540">
    <property type="entry name" value="P-loop containing nucleoside triphosphate hydrolases"/>
    <property type="match status" value="1"/>
</dbReference>
<name>A0ABW1U641_9LACO</name>
<dbReference type="SMART" id="SM00382">
    <property type="entry name" value="AAA"/>
    <property type="match status" value="1"/>
</dbReference>
<dbReference type="Gene3D" id="3.40.50.300">
    <property type="entry name" value="P-loop containing nucleotide triphosphate hydrolases"/>
    <property type="match status" value="1"/>
</dbReference>
<keyword evidence="4 7" id="KW-0067">ATP-binding</keyword>
<dbReference type="PANTHER" id="PTHR43875:SF3">
    <property type="entry name" value="MALTOSE_MALTODEXTRIN IMPORT ATP-BINDING PROTEIN MALK"/>
    <property type="match status" value="1"/>
</dbReference>
<dbReference type="EMBL" id="JBHSSO010000008">
    <property type="protein sequence ID" value="MFC6289039.1"/>
    <property type="molecule type" value="Genomic_DNA"/>
</dbReference>
<gene>
    <name evidence="7" type="ORF">ACFP1M_02270</name>
</gene>
<evidence type="ECO:0000256" key="5">
    <source>
        <dbReference type="ARBA" id="ARBA00023136"/>
    </source>
</evidence>
<evidence type="ECO:0000313" key="7">
    <source>
        <dbReference type="EMBL" id="MFC6289039.1"/>
    </source>
</evidence>
<dbReference type="CDD" id="cd03259">
    <property type="entry name" value="ABC_Carb_Solutes_like"/>
    <property type="match status" value="1"/>
</dbReference>
<evidence type="ECO:0000256" key="3">
    <source>
        <dbReference type="ARBA" id="ARBA00022741"/>
    </source>
</evidence>
<keyword evidence="2" id="KW-1003">Cell membrane</keyword>
<dbReference type="RefSeq" id="WP_125575768.1">
    <property type="nucleotide sequence ID" value="NZ_JBHSSO010000008.1"/>
</dbReference>
<feature type="domain" description="ABC transporter" evidence="6">
    <location>
        <begin position="3"/>
        <end position="234"/>
    </location>
</feature>
<dbReference type="GO" id="GO:0005524">
    <property type="term" value="F:ATP binding"/>
    <property type="evidence" value="ECO:0007669"/>
    <property type="project" value="UniProtKB-KW"/>
</dbReference>
<evidence type="ECO:0000313" key="8">
    <source>
        <dbReference type="Proteomes" id="UP001596258"/>
    </source>
</evidence>
<dbReference type="PROSITE" id="PS00211">
    <property type="entry name" value="ABC_TRANSPORTER_1"/>
    <property type="match status" value="1"/>
</dbReference>
<keyword evidence="5" id="KW-0472">Membrane</keyword>
<dbReference type="SUPFAM" id="SSF50331">
    <property type="entry name" value="MOP-like"/>
    <property type="match status" value="1"/>
</dbReference>
<dbReference type="InterPro" id="IPR027417">
    <property type="entry name" value="P-loop_NTPase"/>
</dbReference>
<keyword evidence="3" id="KW-0547">Nucleotide-binding</keyword>
<accession>A0ABW1U641</accession>
<reference evidence="8" key="1">
    <citation type="journal article" date="2019" name="Int. J. Syst. Evol. Microbiol.">
        <title>The Global Catalogue of Microorganisms (GCM) 10K type strain sequencing project: providing services to taxonomists for standard genome sequencing and annotation.</title>
        <authorList>
            <consortium name="The Broad Institute Genomics Platform"/>
            <consortium name="The Broad Institute Genome Sequencing Center for Infectious Disease"/>
            <person name="Wu L."/>
            <person name="Ma J."/>
        </authorList>
    </citation>
    <scope>NUCLEOTIDE SEQUENCE [LARGE SCALE GENOMIC DNA]</scope>
    <source>
        <strain evidence="8">CCM 8893</strain>
    </source>
</reference>
<evidence type="ECO:0000256" key="4">
    <source>
        <dbReference type="ARBA" id="ARBA00022840"/>
    </source>
</evidence>
<keyword evidence="8" id="KW-1185">Reference proteome</keyword>
<protein>
    <submittedName>
        <fullName evidence="7">ABC transporter ATP-binding protein</fullName>
    </submittedName>
</protein>
<dbReference type="Gene3D" id="2.40.50.100">
    <property type="match status" value="1"/>
</dbReference>
<comment type="caution">
    <text evidence="7">The sequence shown here is derived from an EMBL/GenBank/DDBJ whole genome shotgun (WGS) entry which is preliminary data.</text>
</comment>
<dbReference type="InterPro" id="IPR003439">
    <property type="entry name" value="ABC_transporter-like_ATP-bd"/>
</dbReference>
<sequence length="347" mass="37600">MQVTLREITLAYDRQPAILEHFNCTLPDGKLVALLGPSGSGKSTILNLLAGLLTPQTGQIYFDQTDVTAQDSRQRNIGMVFQDYALYPHLTVRDNIAFPLKMAHAKKAARYQRVAELADLVQLTDQLGKFPQELSGGQQQRVAIARALAKHPALLLLDEPLSSLDTALREELRTVIRHIQRQTGVTTLLVTHDQEDALQIADEIMVLAHGRLQQGGTGQALYQSPQNLTVAQFIGRPQINLCAVTKLPATLRALLPAAQLAQATTLGIRSEALHVATTPSLLTATLTAQVRLGRDTQSHLHTSYGDLISTAIAPTTATALPLTIDRHGCLLFDAQGACLWSGGDDHA</sequence>
<evidence type="ECO:0000256" key="2">
    <source>
        <dbReference type="ARBA" id="ARBA00022475"/>
    </source>
</evidence>
<keyword evidence="1" id="KW-0813">Transport</keyword>